<evidence type="ECO:0000313" key="3">
    <source>
        <dbReference type="EMBL" id="KAL3614595.1"/>
    </source>
</evidence>
<keyword evidence="4" id="KW-1185">Reference proteome</keyword>
<gene>
    <name evidence="3" type="ORF">CASFOL_041681</name>
</gene>
<accession>A0ABD3BB27</accession>
<dbReference type="Proteomes" id="UP001632038">
    <property type="component" value="Unassembled WGS sequence"/>
</dbReference>
<dbReference type="PANTHER" id="PTHR48006:SF60">
    <property type="entry name" value="PROTEIN KINASE DOMAIN-CONTAINING PROTEIN"/>
    <property type="match status" value="1"/>
</dbReference>
<dbReference type="InterPro" id="IPR001611">
    <property type="entry name" value="Leu-rich_rpt"/>
</dbReference>
<dbReference type="PANTHER" id="PTHR48006">
    <property type="entry name" value="LEUCINE-RICH REPEAT-CONTAINING PROTEIN DDB_G0281931-RELATED"/>
    <property type="match status" value="1"/>
</dbReference>
<keyword evidence="2" id="KW-1133">Transmembrane helix</keyword>
<dbReference type="SUPFAM" id="SSF52058">
    <property type="entry name" value="L domain-like"/>
    <property type="match status" value="1"/>
</dbReference>
<evidence type="ECO:0000256" key="2">
    <source>
        <dbReference type="SAM" id="Phobius"/>
    </source>
</evidence>
<name>A0ABD3BB27_9LAMI</name>
<reference evidence="4" key="1">
    <citation type="journal article" date="2024" name="IScience">
        <title>Strigolactones Initiate the Formation of Haustorium-like Structures in Castilleja.</title>
        <authorList>
            <person name="Buerger M."/>
            <person name="Peterson D."/>
            <person name="Chory J."/>
        </authorList>
    </citation>
    <scope>NUCLEOTIDE SEQUENCE [LARGE SCALE GENOMIC DNA]</scope>
</reference>
<comment type="caution">
    <text evidence="3">The sequence shown here is derived from an EMBL/GenBank/DDBJ whole genome shotgun (WGS) entry which is preliminary data.</text>
</comment>
<feature type="transmembrane region" description="Helical" evidence="2">
    <location>
        <begin position="12"/>
        <end position="33"/>
    </location>
</feature>
<evidence type="ECO:0000313" key="4">
    <source>
        <dbReference type="Proteomes" id="UP001632038"/>
    </source>
</evidence>
<sequence length="72" mass="7911">MRYLIRNYLNGSIPAIFGQLCLISLSLLGNGLIGTIPREIGNITITTLENLVLEDNLLEGYLPANLGNLRKL</sequence>
<dbReference type="AlphaFoldDB" id="A0ABD3BB27"/>
<keyword evidence="2" id="KW-0472">Membrane</keyword>
<dbReference type="Gene3D" id="3.80.10.10">
    <property type="entry name" value="Ribonuclease Inhibitor"/>
    <property type="match status" value="1"/>
</dbReference>
<dbReference type="InterPro" id="IPR032675">
    <property type="entry name" value="LRR_dom_sf"/>
</dbReference>
<evidence type="ECO:0000256" key="1">
    <source>
        <dbReference type="ARBA" id="ARBA00004479"/>
    </source>
</evidence>
<dbReference type="EMBL" id="JAVIJP010000105">
    <property type="protein sequence ID" value="KAL3614595.1"/>
    <property type="molecule type" value="Genomic_DNA"/>
</dbReference>
<organism evidence="3 4">
    <name type="scientific">Castilleja foliolosa</name>
    <dbReference type="NCBI Taxonomy" id="1961234"/>
    <lineage>
        <taxon>Eukaryota</taxon>
        <taxon>Viridiplantae</taxon>
        <taxon>Streptophyta</taxon>
        <taxon>Embryophyta</taxon>
        <taxon>Tracheophyta</taxon>
        <taxon>Spermatophyta</taxon>
        <taxon>Magnoliopsida</taxon>
        <taxon>eudicotyledons</taxon>
        <taxon>Gunneridae</taxon>
        <taxon>Pentapetalae</taxon>
        <taxon>asterids</taxon>
        <taxon>lamiids</taxon>
        <taxon>Lamiales</taxon>
        <taxon>Orobanchaceae</taxon>
        <taxon>Pedicularideae</taxon>
        <taxon>Castillejinae</taxon>
        <taxon>Castilleja</taxon>
    </lineage>
</organism>
<dbReference type="InterPro" id="IPR051824">
    <property type="entry name" value="LRR_Rcpt-Like_S/T_Kinase"/>
</dbReference>
<dbReference type="Pfam" id="PF00560">
    <property type="entry name" value="LRR_1"/>
    <property type="match status" value="2"/>
</dbReference>
<protein>
    <submittedName>
        <fullName evidence="3">Uncharacterized protein</fullName>
    </submittedName>
</protein>
<proteinExistence type="predicted"/>
<keyword evidence="2" id="KW-0812">Transmembrane</keyword>
<comment type="subcellular location">
    <subcellularLocation>
        <location evidence="1">Membrane</location>
        <topology evidence="1">Single-pass type I membrane protein</topology>
    </subcellularLocation>
</comment>
<dbReference type="GO" id="GO:0016020">
    <property type="term" value="C:membrane"/>
    <property type="evidence" value="ECO:0007669"/>
    <property type="project" value="UniProtKB-SubCell"/>
</dbReference>